<comment type="caution">
    <text evidence="1">The sequence shown here is derived from an EMBL/GenBank/DDBJ whole genome shotgun (WGS) entry which is preliminary data.</text>
</comment>
<dbReference type="Gene3D" id="3.40.50.410">
    <property type="entry name" value="von Willebrand factor, type A domain"/>
    <property type="match status" value="1"/>
</dbReference>
<protein>
    <recommendedName>
        <fullName evidence="2">VWFA domain-containing protein</fullName>
    </recommendedName>
</protein>
<gene>
    <name evidence="1" type="ORF">LCGC14_2776600</name>
</gene>
<dbReference type="EMBL" id="LAZR01051462">
    <property type="protein sequence ID" value="KKK85108.1"/>
    <property type="molecule type" value="Genomic_DNA"/>
</dbReference>
<organism evidence="1">
    <name type="scientific">marine sediment metagenome</name>
    <dbReference type="NCBI Taxonomy" id="412755"/>
    <lineage>
        <taxon>unclassified sequences</taxon>
        <taxon>metagenomes</taxon>
        <taxon>ecological metagenomes</taxon>
    </lineage>
</organism>
<dbReference type="SUPFAM" id="SSF53300">
    <property type="entry name" value="vWA-like"/>
    <property type="match status" value="1"/>
</dbReference>
<evidence type="ECO:0000313" key="1">
    <source>
        <dbReference type="EMBL" id="KKK85108.1"/>
    </source>
</evidence>
<sequence>EWTLVTIVVDVTGSVQSFKDKLLDCLKTIIKACHKNQRAENLMVRVLTFNEDVHEIHGFMSLPDIDVNDYKAFNPAGMTNLHEAVYNSIGATLEYGKHLVDQDLDVNGCVYIITDGCHNHGSMTAFQIAKLMEDTNKSEEYFSLLSVLVGLNEPGNLDGDVVKALEDFTKEAKLTEYVDLGDATSQRLAKLANWVSQSVSSQSQAIQTGSPVASQPLSF</sequence>
<evidence type="ECO:0008006" key="2">
    <source>
        <dbReference type="Google" id="ProtNLM"/>
    </source>
</evidence>
<feature type="non-terminal residue" evidence="1">
    <location>
        <position position="1"/>
    </location>
</feature>
<dbReference type="InterPro" id="IPR036465">
    <property type="entry name" value="vWFA_dom_sf"/>
</dbReference>
<accession>A0A0F8YUF5</accession>
<reference evidence="1" key="1">
    <citation type="journal article" date="2015" name="Nature">
        <title>Complex archaea that bridge the gap between prokaryotes and eukaryotes.</title>
        <authorList>
            <person name="Spang A."/>
            <person name="Saw J.H."/>
            <person name="Jorgensen S.L."/>
            <person name="Zaremba-Niedzwiedzka K."/>
            <person name="Martijn J."/>
            <person name="Lind A.E."/>
            <person name="van Eijk R."/>
            <person name="Schleper C."/>
            <person name="Guy L."/>
            <person name="Ettema T.J."/>
        </authorList>
    </citation>
    <scope>NUCLEOTIDE SEQUENCE</scope>
</reference>
<proteinExistence type="predicted"/>
<name>A0A0F8YUF5_9ZZZZ</name>
<dbReference type="AlphaFoldDB" id="A0A0F8YUF5"/>